<name>A0ABR2B8X5_9ROSI</name>
<reference evidence="1 2" key="1">
    <citation type="journal article" date="2024" name="G3 (Bethesda)">
        <title>Genome assembly of Hibiscus sabdariffa L. provides insights into metabolisms of medicinal natural products.</title>
        <authorList>
            <person name="Kim T."/>
        </authorList>
    </citation>
    <scope>NUCLEOTIDE SEQUENCE [LARGE SCALE GENOMIC DNA]</scope>
    <source>
        <strain evidence="1">TK-2024</strain>
        <tissue evidence="1">Old leaves</tissue>
    </source>
</reference>
<evidence type="ECO:0000313" key="1">
    <source>
        <dbReference type="EMBL" id="KAK8502810.1"/>
    </source>
</evidence>
<organism evidence="1 2">
    <name type="scientific">Hibiscus sabdariffa</name>
    <name type="common">roselle</name>
    <dbReference type="NCBI Taxonomy" id="183260"/>
    <lineage>
        <taxon>Eukaryota</taxon>
        <taxon>Viridiplantae</taxon>
        <taxon>Streptophyta</taxon>
        <taxon>Embryophyta</taxon>
        <taxon>Tracheophyta</taxon>
        <taxon>Spermatophyta</taxon>
        <taxon>Magnoliopsida</taxon>
        <taxon>eudicotyledons</taxon>
        <taxon>Gunneridae</taxon>
        <taxon>Pentapetalae</taxon>
        <taxon>rosids</taxon>
        <taxon>malvids</taxon>
        <taxon>Malvales</taxon>
        <taxon>Malvaceae</taxon>
        <taxon>Malvoideae</taxon>
        <taxon>Hibiscus</taxon>
    </lineage>
</organism>
<sequence>METALHAFRDFPMAKAVLDINGVPPSIHNAHTRVKRPPSFVQQLSRRKSRFNSIKINVDGAYSTTTHVASIVVIARDHDGFVLARLAKRIDGLLL</sequence>
<keyword evidence="2" id="KW-1185">Reference proteome</keyword>
<dbReference type="Proteomes" id="UP001472677">
    <property type="component" value="Unassembled WGS sequence"/>
</dbReference>
<comment type="caution">
    <text evidence="1">The sequence shown here is derived from an EMBL/GenBank/DDBJ whole genome shotgun (WGS) entry which is preliminary data.</text>
</comment>
<accession>A0ABR2B8X5</accession>
<proteinExistence type="predicted"/>
<evidence type="ECO:0000313" key="2">
    <source>
        <dbReference type="Proteomes" id="UP001472677"/>
    </source>
</evidence>
<dbReference type="EMBL" id="JBBPBM010000163">
    <property type="protein sequence ID" value="KAK8502810.1"/>
    <property type="molecule type" value="Genomic_DNA"/>
</dbReference>
<gene>
    <name evidence="1" type="ORF">V6N12_073860</name>
</gene>
<protein>
    <submittedName>
        <fullName evidence="1">Uncharacterized protein</fullName>
    </submittedName>
</protein>